<dbReference type="Gene3D" id="1.10.8.10">
    <property type="entry name" value="DNA helicase RuvA subunit, C-terminal domain"/>
    <property type="match status" value="1"/>
</dbReference>
<dbReference type="SUPFAM" id="SSF46934">
    <property type="entry name" value="UBA-like"/>
    <property type="match status" value="1"/>
</dbReference>
<dbReference type="InterPro" id="IPR054109">
    <property type="entry name" value="UBA_8"/>
</dbReference>
<evidence type="ECO:0000256" key="1">
    <source>
        <dbReference type="SAM" id="MobiDB-lite"/>
    </source>
</evidence>
<accession>A0A0P4WDA6</accession>
<evidence type="ECO:0000259" key="2">
    <source>
        <dbReference type="Pfam" id="PF22566"/>
    </source>
</evidence>
<proteinExistence type="predicted"/>
<evidence type="ECO:0000313" key="3">
    <source>
        <dbReference type="EMBL" id="JAI64363.1"/>
    </source>
</evidence>
<sequence>MERQREHREEINLSGDSDDDDNVPDVATCQKLVEQFAELTNTDEACAQFYLQDRQWDLESDRHQIMENNCEYSTDDSLKESLYVADPYWWGKRHGMALSWKEGRNESMRVITEDNKEKIKHRPLIKSCVLHKL</sequence>
<dbReference type="AlphaFoldDB" id="A0A0P4WDA6"/>
<reference evidence="3" key="1">
    <citation type="submission" date="2015-09" db="EMBL/GenBank/DDBJ databases">
        <title>Scylla olivacea transcriptome.</title>
        <authorList>
            <person name="Ikhwanuddin M."/>
        </authorList>
    </citation>
    <scope>NUCLEOTIDE SEQUENCE</scope>
</reference>
<protein>
    <recommendedName>
        <fullName evidence="2">UBA-like domain-containing protein</fullName>
    </recommendedName>
</protein>
<feature type="region of interest" description="Disordered" evidence="1">
    <location>
        <begin position="1"/>
        <end position="24"/>
    </location>
</feature>
<dbReference type="EMBL" id="GDRN01067480">
    <property type="protein sequence ID" value="JAI64363.1"/>
    <property type="molecule type" value="Transcribed_RNA"/>
</dbReference>
<organism evidence="3">
    <name type="scientific">Scylla olivacea</name>
    <name type="common">Orange mud crab</name>
    <name type="synonym">Cancer olivacea</name>
    <dbReference type="NCBI Taxonomy" id="85551"/>
    <lineage>
        <taxon>Eukaryota</taxon>
        <taxon>Metazoa</taxon>
        <taxon>Ecdysozoa</taxon>
        <taxon>Arthropoda</taxon>
        <taxon>Crustacea</taxon>
        <taxon>Multicrustacea</taxon>
        <taxon>Malacostraca</taxon>
        <taxon>Eumalacostraca</taxon>
        <taxon>Eucarida</taxon>
        <taxon>Decapoda</taxon>
        <taxon>Pleocyemata</taxon>
        <taxon>Brachyura</taxon>
        <taxon>Eubrachyura</taxon>
        <taxon>Portunoidea</taxon>
        <taxon>Portunidae</taxon>
        <taxon>Portuninae</taxon>
        <taxon>Scylla</taxon>
    </lineage>
</organism>
<feature type="domain" description="UBA-like" evidence="2">
    <location>
        <begin position="29"/>
        <end position="59"/>
    </location>
</feature>
<dbReference type="InterPro" id="IPR009060">
    <property type="entry name" value="UBA-like_sf"/>
</dbReference>
<dbReference type="Pfam" id="PF22566">
    <property type="entry name" value="UBA_8"/>
    <property type="match status" value="1"/>
</dbReference>
<feature type="compositionally biased region" description="Basic and acidic residues" evidence="1">
    <location>
        <begin position="1"/>
        <end position="11"/>
    </location>
</feature>
<name>A0A0P4WDA6_SCYOL</name>